<keyword evidence="2" id="KW-1185">Reference proteome</keyword>
<reference evidence="1 2" key="1">
    <citation type="journal article" date="2023" name="Science">
        <title>Complex scaffold remodeling in plant triterpene biosynthesis.</title>
        <authorList>
            <person name="De La Pena R."/>
            <person name="Hodgson H."/>
            <person name="Liu J.C."/>
            <person name="Stephenson M.J."/>
            <person name="Martin A.C."/>
            <person name="Owen C."/>
            <person name="Harkess A."/>
            <person name="Leebens-Mack J."/>
            <person name="Jimenez L.E."/>
            <person name="Osbourn A."/>
            <person name="Sattely E.S."/>
        </authorList>
    </citation>
    <scope>NUCLEOTIDE SEQUENCE [LARGE SCALE GENOMIC DNA]</scope>
    <source>
        <strain evidence="2">cv. JPN11</strain>
        <tissue evidence="1">Leaf</tissue>
    </source>
</reference>
<sequence>MCDSTQQVPLPHSVEQLILKICADQDQPPPDAGARRGLASLGEEGALEVLRTIAGQKIKYTFSGFVMHLIKIRSNSNGSPLKRLCLSPSQQNRSPVAPVRLMNSSQDDGTSHSPIPEQPRGFPLSSSLQTVSDRASIPQYVALGELEFRKAFLILSYIGEKNLEEVITADEIRGLKDLQMVGFELEVWKALGRKYIKQEDRRMSFDWDSGKTHFYHCHVSLHGSCTFKGPYLNQTRSHLQKELGDDNVLMVKFAEEVAGWRSSTINFNDYAKYKKIAKEGILVGLRRYRFFVFKDGGKEEKKKDPSTSPVKCYFVRMESDASIDKGKHYVLSGKTVHEARAMFMHAHTVSSVANYMSRLSLILSKTMKLEVDLSTVHIERIEDIPCRDEDGNIVYKDGKMQIHTDGTGFISEDLALRCPTHVNKGKSPSDDNIERSIDRKELEAKFSDVARPESRGGEPPLLMQVRLFYKGLAVKGTLLVNKKLHPRTIQIRPSMIKVETDPDQSYGQTFNSLEVVKTSNQPRKTYLSKNLIALLSYGGVPEIFFVNILRSALEDANSVFSNKRNALKVSLNHGEMDDFIATTMILSGISLDEPYLQYRLSILMKKEKKGLQSGKLPLTESYYLMGTVDPTGILKSNEVSIMLNDGQVSWEKVLVYRNPGLHFGDIHVLKAVYVEELQELVGTAKYAIFFPCKGPRSLADEIAGGDFDGDMYFVSRNPELLKHFRESERWVPTSSINILPNKRPSDFSPEELEHELFNLFLTTRFRPSYAMGVAADSWQAIMDRYLTLGDESADEKAVMKENMLRLINLYYDALDAPKKTGQRIEIPEELKVERFPSYMGRDEAVSFESKSVLGTIYSIVRSYEAVDLSVKEVWKLPCFDDVLPEADMTKWKGYYDQYRQEMRAALQNGGEDKDEAAKEIIKKYKQILYGGEEFEQRTRRVEEIYNEALAIYHITYDHARSQGAVSYCNFAWKAAGSALCKLHVLKQSERTMVCSASVLKEICG</sequence>
<keyword evidence="1" id="KW-0808">Transferase</keyword>
<protein>
    <submittedName>
        <fullName evidence="1">RNA-dependent RNA polymerase</fullName>
    </submittedName>
</protein>
<evidence type="ECO:0000313" key="1">
    <source>
        <dbReference type="EMBL" id="KAJ4708521.1"/>
    </source>
</evidence>
<keyword evidence="1" id="KW-0696">RNA-directed RNA polymerase</keyword>
<accession>A0ACC1XB54</accession>
<name>A0ACC1XB54_MELAZ</name>
<gene>
    <name evidence="1" type="ORF">OWV82_018454</name>
</gene>
<organism evidence="1 2">
    <name type="scientific">Melia azedarach</name>
    <name type="common">Chinaberry tree</name>
    <dbReference type="NCBI Taxonomy" id="155640"/>
    <lineage>
        <taxon>Eukaryota</taxon>
        <taxon>Viridiplantae</taxon>
        <taxon>Streptophyta</taxon>
        <taxon>Embryophyta</taxon>
        <taxon>Tracheophyta</taxon>
        <taxon>Spermatophyta</taxon>
        <taxon>Magnoliopsida</taxon>
        <taxon>eudicotyledons</taxon>
        <taxon>Gunneridae</taxon>
        <taxon>Pentapetalae</taxon>
        <taxon>rosids</taxon>
        <taxon>malvids</taxon>
        <taxon>Sapindales</taxon>
        <taxon>Meliaceae</taxon>
        <taxon>Melia</taxon>
    </lineage>
</organism>
<dbReference type="EMBL" id="CM051403">
    <property type="protein sequence ID" value="KAJ4708521.1"/>
    <property type="molecule type" value="Genomic_DNA"/>
</dbReference>
<comment type="caution">
    <text evidence="1">The sequence shown here is derived from an EMBL/GenBank/DDBJ whole genome shotgun (WGS) entry which is preliminary data.</text>
</comment>
<proteinExistence type="predicted"/>
<dbReference type="Proteomes" id="UP001164539">
    <property type="component" value="Chromosome 10"/>
</dbReference>
<evidence type="ECO:0000313" key="2">
    <source>
        <dbReference type="Proteomes" id="UP001164539"/>
    </source>
</evidence>
<keyword evidence="1" id="KW-0548">Nucleotidyltransferase</keyword>